<proteinExistence type="predicted"/>
<evidence type="ECO:0000313" key="4">
    <source>
        <dbReference type="EMBL" id="RKP22168.1"/>
    </source>
</evidence>
<dbReference type="GO" id="GO:0005737">
    <property type="term" value="C:cytoplasm"/>
    <property type="evidence" value="ECO:0007669"/>
    <property type="project" value="TreeGrafter"/>
</dbReference>
<protein>
    <submittedName>
        <fullName evidence="4">Uncharacterized protein</fullName>
    </submittedName>
</protein>
<evidence type="ECO:0000256" key="3">
    <source>
        <dbReference type="ARBA" id="ARBA00022553"/>
    </source>
</evidence>
<dbReference type="InterPro" id="IPR027267">
    <property type="entry name" value="AH/BAR_dom_sf"/>
</dbReference>
<keyword evidence="3" id="KW-0597">Phosphoprotein</keyword>
<sequence>MVAKMRDEVVGPLVSYRKSQKSMIKMVIDNNLGNKYDVEMEKLSKNVRYELGNVERCQRCYQDKFRQYKEAVEKTKGGDLTKREKLLEKENKAKIDLEKAETEYKTAIDIHNVVIDKRDGLMHQFQKTLQEMEFERIKCIKTTLTNFADCQESLLGSFSGKDTIEMINPLSDINSFITKYKTSSSRPPRLKMDLLGPSTIIDSPLELQSRERTKSFYGTLKLPSKNNKMKSSLWFNKKHEDPFHTSNQKIQGIFPENVVPEKDRPPSVVTMSAEETIDIAVDERIHNGIPIIEKSKTPLARSDSPSRNDDIKVSDDKMKNECAVETTNQIIEKKENRIIEDFSNINVSSLVDKIERDKTVASYDKTKKVNKNGGMVDN</sequence>
<accession>A0A4P9YRA8</accession>
<keyword evidence="2" id="KW-0963">Cytoplasm</keyword>
<organism evidence="4 5">
    <name type="scientific">Rozella allomycis (strain CSF55)</name>
    <dbReference type="NCBI Taxonomy" id="988480"/>
    <lineage>
        <taxon>Eukaryota</taxon>
        <taxon>Fungi</taxon>
        <taxon>Fungi incertae sedis</taxon>
        <taxon>Cryptomycota</taxon>
        <taxon>Cryptomycota incertae sedis</taxon>
        <taxon>Rozella</taxon>
    </lineage>
</organism>
<dbReference type="GO" id="GO:0005886">
    <property type="term" value="C:plasma membrane"/>
    <property type="evidence" value="ECO:0007669"/>
    <property type="project" value="TreeGrafter"/>
</dbReference>
<dbReference type="EMBL" id="ML004907">
    <property type="protein sequence ID" value="RKP22168.1"/>
    <property type="molecule type" value="Genomic_DNA"/>
</dbReference>
<dbReference type="Proteomes" id="UP000281549">
    <property type="component" value="Unassembled WGS sequence"/>
</dbReference>
<name>A0A4P9YRA8_ROZAC</name>
<evidence type="ECO:0000256" key="2">
    <source>
        <dbReference type="ARBA" id="ARBA00022490"/>
    </source>
</evidence>
<gene>
    <name evidence="4" type="ORF">ROZALSC1DRAFT_26464</name>
</gene>
<dbReference type="PANTHER" id="PTHR23065:SF7">
    <property type="entry name" value="NOSTRIN, ISOFORM H"/>
    <property type="match status" value="1"/>
</dbReference>
<evidence type="ECO:0000256" key="1">
    <source>
        <dbReference type="ARBA" id="ARBA00004496"/>
    </source>
</evidence>
<comment type="subcellular location">
    <subcellularLocation>
        <location evidence="1">Cytoplasm</location>
    </subcellularLocation>
</comment>
<dbReference type="AlphaFoldDB" id="A0A4P9YRA8"/>
<dbReference type="Gene3D" id="1.20.1270.60">
    <property type="entry name" value="Arfaptin homology (AH) domain/BAR domain"/>
    <property type="match status" value="1"/>
</dbReference>
<evidence type="ECO:0000313" key="5">
    <source>
        <dbReference type="Proteomes" id="UP000281549"/>
    </source>
</evidence>
<dbReference type="PANTHER" id="PTHR23065">
    <property type="entry name" value="PROLINE-SERINE-THREONINE PHOSPHATASE INTERACTING PROTEIN 1"/>
    <property type="match status" value="1"/>
</dbReference>
<dbReference type="GO" id="GO:0043226">
    <property type="term" value="C:organelle"/>
    <property type="evidence" value="ECO:0007669"/>
    <property type="project" value="UniProtKB-ARBA"/>
</dbReference>
<reference evidence="5" key="1">
    <citation type="journal article" date="2018" name="Nat. Microbiol.">
        <title>Leveraging single-cell genomics to expand the fungal tree of life.</title>
        <authorList>
            <person name="Ahrendt S.R."/>
            <person name="Quandt C.A."/>
            <person name="Ciobanu D."/>
            <person name="Clum A."/>
            <person name="Salamov A."/>
            <person name="Andreopoulos B."/>
            <person name="Cheng J.F."/>
            <person name="Woyke T."/>
            <person name="Pelin A."/>
            <person name="Henrissat B."/>
            <person name="Reynolds N.K."/>
            <person name="Benny G.L."/>
            <person name="Smith M.E."/>
            <person name="James T.Y."/>
            <person name="Grigoriev I.V."/>
        </authorList>
    </citation>
    <scope>NUCLEOTIDE SEQUENCE [LARGE SCALE GENOMIC DNA]</scope>
    <source>
        <strain evidence="5">CSF55</strain>
    </source>
</reference>
<dbReference type="SUPFAM" id="SSF103657">
    <property type="entry name" value="BAR/IMD domain-like"/>
    <property type="match status" value="1"/>
</dbReference>